<evidence type="ECO:0000313" key="2">
    <source>
        <dbReference type="EMBL" id="KAF2846190.1"/>
    </source>
</evidence>
<proteinExistence type="predicted"/>
<dbReference type="InterPro" id="IPR011009">
    <property type="entry name" value="Kinase-like_dom_sf"/>
</dbReference>
<evidence type="ECO:0000256" key="1">
    <source>
        <dbReference type="SAM" id="MobiDB-lite"/>
    </source>
</evidence>
<feature type="region of interest" description="Disordered" evidence="1">
    <location>
        <begin position="1"/>
        <end position="24"/>
    </location>
</feature>
<sequence length="378" mass="42404">MSRSSSAEVASGLPSPPGTPTLKPTNPYYLNAVLTAKRHEPPPPFGGLYRAKQVPFLPTSTHVDPLEWCISHPPTPGTTSTEDIHTFTITGIIRTGDNCGAQVVHIDSDLIAKIYDPVYYEYHGSSTTQRQVDISVAADSEYSRETAAYVELKDSDAQGTIMPKYYGSWTTTVSHRVGDGAVEREVRMILLESVPGIQMIYLDPGGLTKEERENIMMKLIEADYDLRHLGIEHNDVAPRNVIISRASSYINPKLRVTLIDYGSSYVSRILWGEAPLWCRHNPAFDWVTAEQWSSWGWLPYDEEERIDWVWSVWGDGRDGKYIKVERDPDNPHGGPEEPNFVDSEEEGRSDVLEPVALDQPPILETADEDTSEVHAMQF</sequence>
<keyword evidence="3" id="KW-1185">Reference proteome</keyword>
<dbReference type="Proteomes" id="UP000799423">
    <property type="component" value="Unassembled WGS sequence"/>
</dbReference>
<reference evidence="2" key="1">
    <citation type="submission" date="2020-01" db="EMBL/GenBank/DDBJ databases">
        <authorList>
            <consortium name="DOE Joint Genome Institute"/>
            <person name="Haridas S."/>
            <person name="Albert R."/>
            <person name="Binder M."/>
            <person name="Bloem J."/>
            <person name="Labutti K."/>
            <person name="Salamov A."/>
            <person name="Andreopoulos B."/>
            <person name="Baker S.E."/>
            <person name="Barry K."/>
            <person name="Bills G."/>
            <person name="Bluhm B.H."/>
            <person name="Cannon C."/>
            <person name="Castanera R."/>
            <person name="Culley D.E."/>
            <person name="Daum C."/>
            <person name="Ezra D."/>
            <person name="Gonzalez J.B."/>
            <person name="Henrissat B."/>
            <person name="Kuo A."/>
            <person name="Liang C."/>
            <person name="Lipzen A."/>
            <person name="Lutzoni F."/>
            <person name="Magnuson J."/>
            <person name="Mondo S."/>
            <person name="Nolan M."/>
            <person name="Ohm R."/>
            <person name="Pangilinan J."/>
            <person name="Park H.-J."/>
            <person name="Ramirez L."/>
            <person name="Alfaro M."/>
            <person name="Sun H."/>
            <person name="Tritt A."/>
            <person name="Yoshinaga Y."/>
            <person name="Zwiers L.-H."/>
            <person name="Turgeon B.G."/>
            <person name="Goodwin S.B."/>
            <person name="Spatafora J.W."/>
            <person name="Crous P.W."/>
            <person name="Grigoriev I.V."/>
        </authorList>
    </citation>
    <scope>NUCLEOTIDE SEQUENCE</scope>
    <source>
        <strain evidence="2">IPT5</strain>
    </source>
</reference>
<dbReference type="AlphaFoldDB" id="A0A6A7ASA2"/>
<accession>A0A6A7ASA2</accession>
<organism evidence="2 3">
    <name type="scientific">Plenodomus tracheiphilus IPT5</name>
    <dbReference type="NCBI Taxonomy" id="1408161"/>
    <lineage>
        <taxon>Eukaryota</taxon>
        <taxon>Fungi</taxon>
        <taxon>Dikarya</taxon>
        <taxon>Ascomycota</taxon>
        <taxon>Pezizomycotina</taxon>
        <taxon>Dothideomycetes</taxon>
        <taxon>Pleosporomycetidae</taxon>
        <taxon>Pleosporales</taxon>
        <taxon>Pleosporineae</taxon>
        <taxon>Leptosphaeriaceae</taxon>
        <taxon>Plenodomus</taxon>
    </lineage>
</organism>
<dbReference type="SUPFAM" id="SSF56112">
    <property type="entry name" value="Protein kinase-like (PK-like)"/>
    <property type="match status" value="1"/>
</dbReference>
<protein>
    <recommendedName>
        <fullName evidence="4">Protein kinase domain-containing protein</fullName>
    </recommendedName>
</protein>
<gene>
    <name evidence="2" type="ORF">T440DRAFT_246701</name>
</gene>
<dbReference type="OrthoDB" id="4267316at2759"/>
<name>A0A6A7ASA2_9PLEO</name>
<dbReference type="EMBL" id="MU006337">
    <property type="protein sequence ID" value="KAF2846190.1"/>
    <property type="molecule type" value="Genomic_DNA"/>
</dbReference>
<evidence type="ECO:0000313" key="3">
    <source>
        <dbReference type="Proteomes" id="UP000799423"/>
    </source>
</evidence>
<feature type="region of interest" description="Disordered" evidence="1">
    <location>
        <begin position="324"/>
        <end position="378"/>
    </location>
</feature>
<evidence type="ECO:0008006" key="4">
    <source>
        <dbReference type="Google" id="ProtNLM"/>
    </source>
</evidence>